<organism evidence="2 3">
    <name type="scientific">Apiospora arundinis</name>
    <dbReference type="NCBI Taxonomy" id="335852"/>
    <lineage>
        <taxon>Eukaryota</taxon>
        <taxon>Fungi</taxon>
        <taxon>Dikarya</taxon>
        <taxon>Ascomycota</taxon>
        <taxon>Pezizomycotina</taxon>
        <taxon>Sordariomycetes</taxon>
        <taxon>Xylariomycetidae</taxon>
        <taxon>Amphisphaeriales</taxon>
        <taxon>Apiosporaceae</taxon>
        <taxon>Apiospora</taxon>
    </lineage>
</organism>
<comment type="caution">
    <text evidence="2">The sequence shown here is derived from an EMBL/GenBank/DDBJ whole genome shotgun (WGS) entry which is preliminary data.</text>
</comment>
<evidence type="ECO:0000256" key="1">
    <source>
        <dbReference type="SAM" id="Phobius"/>
    </source>
</evidence>
<sequence>MLIQIAELIPSVATFLWLPNATNNLHHRFGDSFQFLIITGLTLSTATFGLGFLLSCVADGTNVSG</sequence>
<keyword evidence="1" id="KW-1133">Transmembrane helix</keyword>
<accession>A0ABR2JIY1</accession>
<dbReference type="EMBL" id="JAPCWZ010000002">
    <property type="protein sequence ID" value="KAK8877774.1"/>
    <property type="molecule type" value="Genomic_DNA"/>
</dbReference>
<dbReference type="Proteomes" id="UP001390339">
    <property type="component" value="Unassembled WGS sequence"/>
</dbReference>
<feature type="transmembrane region" description="Helical" evidence="1">
    <location>
        <begin position="33"/>
        <end position="58"/>
    </location>
</feature>
<proteinExistence type="predicted"/>
<protein>
    <submittedName>
        <fullName evidence="2">Uncharacterized protein</fullName>
    </submittedName>
</protein>
<evidence type="ECO:0000313" key="3">
    <source>
        <dbReference type="Proteomes" id="UP001390339"/>
    </source>
</evidence>
<keyword evidence="3" id="KW-1185">Reference proteome</keyword>
<keyword evidence="1" id="KW-0472">Membrane</keyword>
<gene>
    <name evidence="2" type="ORF">PGQ11_002720</name>
</gene>
<reference evidence="2 3" key="1">
    <citation type="journal article" date="2024" name="IMA Fungus">
        <title>Apiospora arundinis, a panoply of carbohydrate-active enzymes and secondary metabolites.</title>
        <authorList>
            <person name="Sorensen T."/>
            <person name="Petersen C."/>
            <person name="Muurmann A.T."/>
            <person name="Christiansen J.V."/>
            <person name="Brundto M.L."/>
            <person name="Overgaard C.K."/>
            <person name="Boysen A.T."/>
            <person name="Wollenberg R.D."/>
            <person name="Larsen T.O."/>
            <person name="Sorensen J.L."/>
            <person name="Nielsen K.L."/>
            <person name="Sondergaard T.E."/>
        </authorList>
    </citation>
    <scope>NUCLEOTIDE SEQUENCE [LARGE SCALE GENOMIC DNA]</scope>
    <source>
        <strain evidence="2 3">AAU 773</strain>
    </source>
</reference>
<keyword evidence="1" id="KW-0812">Transmembrane</keyword>
<name>A0ABR2JIY1_9PEZI</name>
<evidence type="ECO:0000313" key="2">
    <source>
        <dbReference type="EMBL" id="KAK8877774.1"/>
    </source>
</evidence>